<dbReference type="Pfam" id="PF04542">
    <property type="entry name" value="Sigma70_r2"/>
    <property type="match status" value="1"/>
</dbReference>
<dbReference type="RefSeq" id="WP_105935126.1">
    <property type="nucleotide sequence ID" value="NZ_PVNP01000152.1"/>
</dbReference>
<dbReference type="GO" id="GO:0006352">
    <property type="term" value="P:DNA-templated transcription initiation"/>
    <property type="evidence" value="ECO:0007669"/>
    <property type="project" value="InterPro"/>
</dbReference>
<keyword evidence="4" id="KW-0804">Transcription</keyword>
<evidence type="ECO:0000256" key="3">
    <source>
        <dbReference type="ARBA" id="ARBA00023082"/>
    </source>
</evidence>
<dbReference type="GO" id="GO:0016987">
    <property type="term" value="F:sigma factor activity"/>
    <property type="evidence" value="ECO:0007669"/>
    <property type="project" value="UniProtKB-KW"/>
</dbReference>
<keyword evidence="2" id="KW-0805">Transcription regulation</keyword>
<sequence length="191" mass="21827">MTIEQGNVVNAEAAFTQHQLQQQIEAAQQGDMVAYRQLYDRFVGKVYALSYRLTGDAAMAEDATQEVFVQVWQKLGNFSGKSQFATWLHSVTANITISYLRKQRGWLKRVFSMEPETEQQLLAEPATDLTQLDKCIVRLPERARLVFVLHAVEGYRHEEIGRMLNMATGTSKAQYHRARTLLEEWLGEGSE</sequence>
<dbReference type="Proteomes" id="UP000238949">
    <property type="component" value="Unassembled WGS sequence"/>
</dbReference>
<dbReference type="GO" id="GO:0003677">
    <property type="term" value="F:DNA binding"/>
    <property type="evidence" value="ECO:0007669"/>
    <property type="project" value="InterPro"/>
</dbReference>
<dbReference type="NCBIfam" id="TIGR02937">
    <property type="entry name" value="sigma70-ECF"/>
    <property type="match status" value="1"/>
</dbReference>
<dbReference type="SUPFAM" id="SSF88946">
    <property type="entry name" value="Sigma2 domain of RNA polymerase sigma factors"/>
    <property type="match status" value="1"/>
</dbReference>
<evidence type="ECO:0000313" key="8">
    <source>
        <dbReference type="Proteomes" id="UP000238949"/>
    </source>
</evidence>
<evidence type="ECO:0000256" key="4">
    <source>
        <dbReference type="ARBA" id="ARBA00023163"/>
    </source>
</evidence>
<evidence type="ECO:0000259" key="5">
    <source>
        <dbReference type="Pfam" id="PF04542"/>
    </source>
</evidence>
<dbReference type="InterPro" id="IPR007627">
    <property type="entry name" value="RNA_pol_sigma70_r2"/>
</dbReference>
<accession>A0A2S9V8Z2</accession>
<dbReference type="EMBL" id="PVNP01000152">
    <property type="protein sequence ID" value="PRO72904.1"/>
    <property type="molecule type" value="Genomic_DNA"/>
</dbReference>
<dbReference type="PANTHER" id="PTHR43133:SF46">
    <property type="entry name" value="RNA POLYMERASE SIGMA-70 FACTOR ECF SUBFAMILY"/>
    <property type="match status" value="1"/>
</dbReference>
<feature type="domain" description="RNA polymerase sigma factor 70 region 4 type 2" evidence="6">
    <location>
        <begin position="131"/>
        <end position="181"/>
    </location>
</feature>
<protein>
    <submittedName>
        <fullName evidence="7">RNA polymerase subunit sigma-70</fullName>
    </submittedName>
</protein>
<feature type="domain" description="RNA polymerase sigma-70 region 2" evidence="5">
    <location>
        <begin position="38"/>
        <end position="104"/>
    </location>
</feature>
<dbReference type="InterPro" id="IPR036388">
    <property type="entry name" value="WH-like_DNA-bd_sf"/>
</dbReference>
<dbReference type="InterPro" id="IPR039425">
    <property type="entry name" value="RNA_pol_sigma-70-like"/>
</dbReference>
<dbReference type="AlphaFoldDB" id="A0A2S9V8Z2"/>
<evidence type="ECO:0000259" key="6">
    <source>
        <dbReference type="Pfam" id="PF08281"/>
    </source>
</evidence>
<dbReference type="InterPro" id="IPR013249">
    <property type="entry name" value="RNA_pol_sigma70_r4_t2"/>
</dbReference>
<keyword evidence="3" id="KW-0731">Sigma factor</keyword>
<name>A0A2S9V8Z2_9ALTE</name>
<comment type="caution">
    <text evidence="7">The sequence shown here is derived from an EMBL/GenBank/DDBJ whole genome shotgun (WGS) entry which is preliminary data.</text>
</comment>
<dbReference type="PANTHER" id="PTHR43133">
    <property type="entry name" value="RNA POLYMERASE ECF-TYPE SIGMA FACTO"/>
    <property type="match status" value="1"/>
</dbReference>
<dbReference type="Gene3D" id="1.10.1740.10">
    <property type="match status" value="1"/>
</dbReference>
<evidence type="ECO:0000256" key="1">
    <source>
        <dbReference type="ARBA" id="ARBA00010641"/>
    </source>
</evidence>
<gene>
    <name evidence="7" type="ORF">C6Y40_13975</name>
</gene>
<dbReference type="Gene3D" id="1.10.10.10">
    <property type="entry name" value="Winged helix-like DNA-binding domain superfamily/Winged helix DNA-binding domain"/>
    <property type="match status" value="1"/>
</dbReference>
<dbReference type="InterPro" id="IPR013325">
    <property type="entry name" value="RNA_pol_sigma_r2"/>
</dbReference>
<dbReference type="InterPro" id="IPR013324">
    <property type="entry name" value="RNA_pol_sigma_r3/r4-like"/>
</dbReference>
<dbReference type="Pfam" id="PF08281">
    <property type="entry name" value="Sigma70_r4_2"/>
    <property type="match status" value="1"/>
</dbReference>
<evidence type="ECO:0000256" key="2">
    <source>
        <dbReference type="ARBA" id="ARBA00023015"/>
    </source>
</evidence>
<evidence type="ECO:0000313" key="7">
    <source>
        <dbReference type="EMBL" id="PRO72904.1"/>
    </source>
</evidence>
<dbReference type="SUPFAM" id="SSF88659">
    <property type="entry name" value="Sigma3 and sigma4 domains of RNA polymerase sigma factors"/>
    <property type="match status" value="1"/>
</dbReference>
<keyword evidence="8" id="KW-1185">Reference proteome</keyword>
<proteinExistence type="inferred from homology"/>
<dbReference type="OrthoDB" id="9780326at2"/>
<reference evidence="8" key="1">
    <citation type="journal article" date="2020" name="Int. J. Syst. Evol. Microbiol.">
        <title>Alteromonas alba sp. nov., a marine bacterium isolated from the seawater of the West Pacific Ocean.</title>
        <authorList>
            <person name="Sun C."/>
            <person name="Wu Y.-H."/>
            <person name="Xamxidin M."/>
            <person name="Cheng H."/>
            <person name="Xu X.-W."/>
        </authorList>
    </citation>
    <scope>NUCLEOTIDE SEQUENCE [LARGE SCALE GENOMIC DNA]</scope>
    <source>
        <strain evidence="8">190</strain>
    </source>
</reference>
<comment type="similarity">
    <text evidence="1">Belongs to the sigma-70 factor family. ECF subfamily.</text>
</comment>
<dbReference type="InterPro" id="IPR014284">
    <property type="entry name" value="RNA_pol_sigma-70_dom"/>
</dbReference>
<organism evidence="7 8">
    <name type="scientific">Alteromonas alba</name>
    <dbReference type="NCBI Taxonomy" id="2079529"/>
    <lineage>
        <taxon>Bacteria</taxon>
        <taxon>Pseudomonadati</taxon>
        <taxon>Pseudomonadota</taxon>
        <taxon>Gammaproteobacteria</taxon>
        <taxon>Alteromonadales</taxon>
        <taxon>Alteromonadaceae</taxon>
        <taxon>Alteromonas/Salinimonas group</taxon>
        <taxon>Alteromonas</taxon>
    </lineage>
</organism>